<evidence type="ECO:0000256" key="7">
    <source>
        <dbReference type="ARBA" id="ARBA00022777"/>
    </source>
</evidence>
<dbReference type="SMART" id="SM00388">
    <property type="entry name" value="HisKA"/>
    <property type="match status" value="1"/>
</dbReference>
<keyword evidence="10 11" id="KW-0472">Membrane</keyword>
<dbReference type="InterPro" id="IPR003594">
    <property type="entry name" value="HATPase_dom"/>
</dbReference>
<organism evidence="14 15">
    <name type="scientific">Sanguibacter inulinus</name>
    <dbReference type="NCBI Taxonomy" id="60922"/>
    <lineage>
        <taxon>Bacteria</taxon>
        <taxon>Bacillati</taxon>
        <taxon>Actinomycetota</taxon>
        <taxon>Actinomycetes</taxon>
        <taxon>Micrococcales</taxon>
        <taxon>Sanguibacteraceae</taxon>
        <taxon>Sanguibacter</taxon>
    </lineage>
</organism>
<comment type="subcellular location">
    <subcellularLocation>
        <location evidence="2">Cell membrane</location>
    </subcellularLocation>
</comment>
<dbReference type="InterPro" id="IPR004358">
    <property type="entry name" value="Sig_transdc_His_kin-like_C"/>
</dbReference>
<dbReference type="PANTHER" id="PTHR45436:SF5">
    <property type="entry name" value="SENSOR HISTIDINE KINASE TRCS"/>
    <property type="match status" value="1"/>
</dbReference>
<dbReference type="SUPFAM" id="SSF55874">
    <property type="entry name" value="ATPase domain of HSP90 chaperone/DNA topoisomerase II/histidine kinase"/>
    <property type="match status" value="1"/>
</dbReference>
<keyword evidence="8 11" id="KW-1133">Transmembrane helix</keyword>
<keyword evidence="4" id="KW-0597">Phosphoprotein</keyword>
<evidence type="ECO:0000313" key="14">
    <source>
        <dbReference type="EMBL" id="NYS93789.1"/>
    </source>
</evidence>
<evidence type="ECO:0000256" key="8">
    <source>
        <dbReference type="ARBA" id="ARBA00022989"/>
    </source>
</evidence>
<dbReference type="PRINTS" id="PR00344">
    <property type="entry name" value="BCTRLSENSOR"/>
</dbReference>
<accession>A0A853ET92</accession>
<keyword evidence="15" id="KW-1185">Reference proteome</keyword>
<dbReference type="SUPFAM" id="SSF47384">
    <property type="entry name" value="Homodimeric domain of signal transducing histidine kinase"/>
    <property type="match status" value="1"/>
</dbReference>
<dbReference type="SMART" id="SM00304">
    <property type="entry name" value="HAMP"/>
    <property type="match status" value="1"/>
</dbReference>
<evidence type="ECO:0000256" key="11">
    <source>
        <dbReference type="SAM" id="Phobius"/>
    </source>
</evidence>
<feature type="domain" description="Histidine kinase" evidence="12">
    <location>
        <begin position="154"/>
        <end position="368"/>
    </location>
</feature>
<dbReference type="Pfam" id="PF00512">
    <property type="entry name" value="HisKA"/>
    <property type="match status" value="1"/>
</dbReference>
<feature type="domain" description="HAMP" evidence="13">
    <location>
        <begin position="93"/>
        <end position="146"/>
    </location>
</feature>
<dbReference type="InterPro" id="IPR036890">
    <property type="entry name" value="HATPase_C_sf"/>
</dbReference>
<evidence type="ECO:0000256" key="2">
    <source>
        <dbReference type="ARBA" id="ARBA00004236"/>
    </source>
</evidence>
<name>A0A853ET92_9MICO</name>
<evidence type="ECO:0000256" key="1">
    <source>
        <dbReference type="ARBA" id="ARBA00000085"/>
    </source>
</evidence>
<dbReference type="PANTHER" id="PTHR45436">
    <property type="entry name" value="SENSOR HISTIDINE KINASE YKOH"/>
    <property type="match status" value="1"/>
</dbReference>
<keyword evidence="9" id="KW-0902">Two-component regulatory system</keyword>
<gene>
    <name evidence="14" type="ORF">HZZ10_09680</name>
</gene>
<dbReference type="SUPFAM" id="SSF158472">
    <property type="entry name" value="HAMP domain-like"/>
    <property type="match status" value="1"/>
</dbReference>
<dbReference type="Gene3D" id="6.10.340.10">
    <property type="match status" value="1"/>
</dbReference>
<evidence type="ECO:0000313" key="15">
    <source>
        <dbReference type="Proteomes" id="UP000561011"/>
    </source>
</evidence>
<dbReference type="EMBL" id="JACBYE010000020">
    <property type="protein sequence ID" value="NYS93789.1"/>
    <property type="molecule type" value="Genomic_DNA"/>
</dbReference>
<evidence type="ECO:0000256" key="5">
    <source>
        <dbReference type="ARBA" id="ARBA00022679"/>
    </source>
</evidence>
<dbReference type="GO" id="GO:0000155">
    <property type="term" value="F:phosphorelay sensor kinase activity"/>
    <property type="evidence" value="ECO:0007669"/>
    <property type="project" value="InterPro"/>
</dbReference>
<dbReference type="GO" id="GO:0005886">
    <property type="term" value="C:plasma membrane"/>
    <property type="evidence" value="ECO:0007669"/>
    <property type="project" value="UniProtKB-SubCell"/>
</dbReference>
<evidence type="ECO:0000256" key="6">
    <source>
        <dbReference type="ARBA" id="ARBA00022692"/>
    </source>
</evidence>
<comment type="catalytic activity">
    <reaction evidence="1">
        <text>ATP + protein L-histidine = ADP + protein N-phospho-L-histidine.</text>
        <dbReference type="EC" id="2.7.13.3"/>
    </reaction>
</comment>
<dbReference type="EC" id="2.7.13.3" evidence="3"/>
<dbReference type="CDD" id="cd06225">
    <property type="entry name" value="HAMP"/>
    <property type="match status" value="1"/>
</dbReference>
<feature type="transmembrane region" description="Helical" evidence="11">
    <location>
        <begin position="69"/>
        <end position="92"/>
    </location>
</feature>
<dbReference type="SMART" id="SM00387">
    <property type="entry name" value="HATPase_c"/>
    <property type="match status" value="1"/>
</dbReference>
<dbReference type="Gene3D" id="3.30.565.10">
    <property type="entry name" value="Histidine kinase-like ATPase, C-terminal domain"/>
    <property type="match status" value="1"/>
</dbReference>
<keyword evidence="7 14" id="KW-0418">Kinase</keyword>
<dbReference type="InterPro" id="IPR050428">
    <property type="entry name" value="TCS_sensor_his_kinase"/>
</dbReference>
<dbReference type="PROSITE" id="PS50885">
    <property type="entry name" value="HAMP"/>
    <property type="match status" value="1"/>
</dbReference>
<evidence type="ECO:0000259" key="13">
    <source>
        <dbReference type="PROSITE" id="PS50885"/>
    </source>
</evidence>
<proteinExistence type="predicted"/>
<evidence type="ECO:0000256" key="10">
    <source>
        <dbReference type="ARBA" id="ARBA00023136"/>
    </source>
</evidence>
<dbReference type="Pfam" id="PF02518">
    <property type="entry name" value="HATPase_c"/>
    <property type="match status" value="1"/>
</dbReference>
<evidence type="ECO:0000259" key="12">
    <source>
        <dbReference type="PROSITE" id="PS50109"/>
    </source>
</evidence>
<dbReference type="RefSeq" id="WP_179913346.1">
    <property type="nucleotide sequence ID" value="NZ_JACBYE010000020.1"/>
</dbReference>
<keyword evidence="6 11" id="KW-0812">Transmembrane</keyword>
<evidence type="ECO:0000256" key="4">
    <source>
        <dbReference type="ARBA" id="ARBA00022553"/>
    </source>
</evidence>
<protein>
    <recommendedName>
        <fullName evidence="3">histidine kinase</fullName>
        <ecNumber evidence="3">2.7.13.3</ecNumber>
    </recommendedName>
</protein>
<sequence>MPRTRPGSSRPRGLSLRWQLTLSYAAFVVVVGVVLIAVGVLLLRFVPEGNLVSFGGGFAPSRSDLMPVFVRYASAGLVFLATIGLGGGWLLAGRLLRRLRLITGTAEQVRAGDLDHRIDMVGRSDELSGLADTFDDMLDRVQASVDEHRRFAANASHELRTPHAVIRTMLEVARADPDRDVEQLLGRLEIVNERSIALTEALLSLAQADSAAQGREPVDLAALAATAAEDLSAAAASRDVVVTCDLLAAATTGHPGLLGRLVTNLVQNAVVHNHPGGHVQVATWTDERGDALVEVANTGPVVSDEVAATLTEPFVRAAGRTRPRDPSHVGAGLGLSIVASVARAHSGRITVVPRAGGGLTVRAQIPAS</sequence>
<dbReference type="Pfam" id="PF00672">
    <property type="entry name" value="HAMP"/>
    <property type="match status" value="1"/>
</dbReference>
<dbReference type="InterPro" id="IPR003661">
    <property type="entry name" value="HisK_dim/P_dom"/>
</dbReference>
<dbReference type="InterPro" id="IPR005467">
    <property type="entry name" value="His_kinase_dom"/>
</dbReference>
<dbReference type="InterPro" id="IPR036097">
    <property type="entry name" value="HisK_dim/P_sf"/>
</dbReference>
<reference evidence="14 15" key="1">
    <citation type="submission" date="2020-07" db="EMBL/GenBank/DDBJ databases">
        <title>MOT database genomes.</title>
        <authorList>
            <person name="Joseph S."/>
            <person name="Aduse-Opoku J."/>
            <person name="Hashim A."/>
            <person name="Wade W."/>
            <person name="Curtis M."/>
        </authorList>
    </citation>
    <scope>NUCLEOTIDE SEQUENCE [LARGE SCALE GENOMIC DNA]</scope>
    <source>
        <strain evidence="14 15">DSM 100099</strain>
    </source>
</reference>
<evidence type="ECO:0000256" key="9">
    <source>
        <dbReference type="ARBA" id="ARBA00023012"/>
    </source>
</evidence>
<dbReference type="AlphaFoldDB" id="A0A853ET92"/>
<dbReference type="Proteomes" id="UP000561011">
    <property type="component" value="Unassembled WGS sequence"/>
</dbReference>
<evidence type="ECO:0000256" key="3">
    <source>
        <dbReference type="ARBA" id="ARBA00012438"/>
    </source>
</evidence>
<feature type="transmembrane region" description="Helical" evidence="11">
    <location>
        <begin position="21"/>
        <end position="46"/>
    </location>
</feature>
<comment type="caution">
    <text evidence="14">The sequence shown here is derived from an EMBL/GenBank/DDBJ whole genome shotgun (WGS) entry which is preliminary data.</text>
</comment>
<dbReference type="PROSITE" id="PS50109">
    <property type="entry name" value="HIS_KIN"/>
    <property type="match status" value="1"/>
</dbReference>
<dbReference type="InterPro" id="IPR003660">
    <property type="entry name" value="HAMP_dom"/>
</dbReference>
<keyword evidence="5" id="KW-0808">Transferase</keyword>
<dbReference type="Gene3D" id="1.10.287.130">
    <property type="match status" value="1"/>
</dbReference>
<dbReference type="CDD" id="cd00082">
    <property type="entry name" value="HisKA"/>
    <property type="match status" value="1"/>
</dbReference>